<dbReference type="InterPro" id="IPR001100">
    <property type="entry name" value="Pyr_nuc-diS_OxRdtase"/>
</dbReference>
<proteinExistence type="inferred from homology"/>
<dbReference type="InterPro" id="IPR016156">
    <property type="entry name" value="FAD/NAD-linked_Rdtase_dimer_sf"/>
</dbReference>
<accession>A0ABX1EZ47</accession>
<comment type="caution">
    <text evidence="7">The sequence shown here is derived from an EMBL/GenBank/DDBJ whole genome shotgun (WGS) entry which is preliminary data.</text>
</comment>
<evidence type="ECO:0000259" key="6">
    <source>
        <dbReference type="Pfam" id="PF07992"/>
    </source>
</evidence>
<dbReference type="Pfam" id="PF07992">
    <property type="entry name" value="Pyr_redox_2"/>
    <property type="match status" value="1"/>
</dbReference>
<protein>
    <submittedName>
        <fullName evidence="7">Dihydrolipoyl dehydrogenase</fullName>
        <ecNumber evidence="7">1.8.1.4</ecNumber>
    </submittedName>
</protein>
<dbReference type="Gene3D" id="3.50.50.60">
    <property type="entry name" value="FAD/NAD(P)-binding domain"/>
    <property type="match status" value="2"/>
</dbReference>
<sequence length="476" mass="50565">MDTRNVDVAIIGAGTAGLNARRAVEKQGGRPLLIEGGAYGTTCARVGCMPSKLLIAAAEAAHAVAGAALFGVQATARIDGRAVMARLQRERDSFVAGVVKGTERIPADQRLLGQARFTGPTTLEVGGHTRVQARAVVVATGSAPFVPPPFAAVREHVLTSDTIFDLPDLPESLAVIGTGIIALELGQAMQRLGVRVVFFSPFDDVGPLTDPEVARVARHAFTQELDLRLKTEMLDATPEAGGLLLRWRTADGAERQEQFCQVLVAAGRRPNLQGLDLAASGLALDDKGMPAVDAATAQCGDAPIFLAGDVAGHIPLLHEGADEGRIAGDNALRWPDVQRQARRTPLSIAFTDPQIAMVGLHHDQLPADCSTIGEVSFEKQGRARVIGRNRGLLRVYADRRDGVLLGAEMAGPGAEHLAHLLAWAVQQRMTVPQALTMPFYHPVLEEGLREALRDLAGRLRMLGACRVQDLAESPGS</sequence>
<evidence type="ECO:0000256" key="1">
    <source>
        <dbReference type="ARBA" id="ARBA00001974"/>
    </source>
</evidence>
<dbReference type="RefSeq" id="WP_168049782.1">
    <property type="nucleotide sequence ID" value="NZ_JAATJR010000003.1"/>
</dbReference>
<dbReference type="GO" id="GO:0004148">
    <property type="term" value="F:dihydrolipoyl dehydrogenase (NADH) activity"/>
    <property type="evidence" value="ECO:0007669"/>
    <property type="project" value="UniProtKB-EC"/>
</dbReference>
<keyword evidence="4" id="KW-0274">FAD</keyword>
<dbReference type="PANTHER" id="PTHR43014:SF4">
    <property type="entry name" value="PYRIDINE NUCLEOTIDE-DISULFIDE OXIDOREDUCTASE RCLA-RELATED"/>
    <property type="match status" value="1"/>
</dbReference>
<dbReference type="Gene3D" id="3.30.390.30">
    <property type="match status" value="1"/>
</dbReference>
<dbReference type="NCBIfam" id="NF004939">
    <property type="entry name" value="PRK06292.1-1"/>
    <property type="match status" value="1"/>
</dbReference>
<dbReference type="InterPro" id="IPR023753">
    <property type="entry name" value="FAD/NAD-binding_dom"/>
</dbReference>
<evidence type="ECO:0000256" key="4">
    <source>
        <dbReference type="ARBA" id="ARBA00022827"/>
    </source>
</evidence>
<evidence type="ECO:0000256" key="2">
    <source>
        <dbReference type="ARBA" id="ARBA00007532"/>
    </source>
</evidence>
<reference evidence="7 8" key="1">
    <citation type="submission" date="2020-03" db="EMBL/GenBank/DDBJ databases">
        <title>Roseomonas selenitidurans sp. nov. isolated from soil.</title>
        <authorList>
            <person name="Liu H."/>
        </authorList>
    </citation>
    <scope>NUCLEOTIDE SEQUENCE [LARGE SCALE GENOMIC DNA]</scope>
    <source>
        <strain evidence="7 8">JCM 15073</strain>
    </source>
</reference>
<evidence type="ECO:0000256" key="3">
    <source>
        <dbReference type="ARBA" id="ARBA00022630"/>
    </source>
</evidence>
<dbReference type="PRINTS" id="PR00411">
    <property type="entry name" value="PNDRDTASEI"/>
</dbReference>
<organism evidence="7 8">
    <name type="scientific">Falsiroseomonas frigidaquae</name>
    <dbReference type="NCBI Taxonomy" id="487318"/>
    <lineage>
        <taxon>Bacteria</taxon>
        <taxon>Pseudomonadati</taxon>
        <taxon>Pseudomonadota</taxon>
        <taxon>Alphaproteobacteria</taxon>
        <taxon>Acetobacterales</taxon>
        <taxon>Roseomonadaceae</taxon>
        <taxon>Falsiroseomonas</taxon>
    </lineage>
</organism>
<dbReference type="SUPFAM" id="SSF51905">
    <property type="entry name" value="FAD/NAD(P)-binding domain"/>
    <property type="match status" value="1"/>
</dbReference>
<dbReference type="InterPro" id="IPR036188">
    <property type="entry name" value="FAD/NAD-bd_sf"/>
</dbReference>
<feature type="domain" description="FAD/NAD(P)-binding" evidence="6">
    <location>
        <begin position="7"/>
        <end position="324"/>
    </location>
</feature>
<evidence type="ECO:0000259" key="5">
    <source>
        <dbReference type="Pfam" id="PF02852"/>
    </source>
</evidence>
<gene>
    <name evidence="7" type="ORF">HB662_11150</name>
</gene>
<dbReference type="PIRSF" id="PIRSF000350">
    <property type="entry name" value="Mercury_reductase_MerA"/>
    <property type="match status" value="1"/>
</dbReference>
<comment type="similarity">
    <text evidence="2">Belongs to the class-I pyridine nucleotide-disulfide oxidoreductase family.</text>
</comment>
<dbReference type="Proteomes" id="UP000765160">
    <property type="component" value="Unassembled WGS sequence"/>
</dbReference>
<feature type="domain" description="Pyridine nucleotide-disulphide oxidoreductase dimerisation" evidence="5">
    <location>
        <begin position="348"/>
        <end position="451"/>
    </location>
</feature>
<dbReference type="EMBL" id="JAAVTX010000003">
    <property type="protein sequence ID" value="NKE45334.1"/>
    <property type="molecule type" value="Genomic_DNA"/>
</dbReference>
<comment type="cofactor">
    <cofactor evidence="1">
        <name>FAD</name>
        <dbReference type="ChEBI" id="CHEBI:57692"/>
    </cofactor>
</comment>
<dbReference type="PRINTS" id="PR00368">
    <property type="entry name" value="FADPNR"/>
</dbReference>
<dbReference type="Pfam" id="PF02852">
    <property type="entry name" value="Pyr_redox_dim"/>
    <property type="match status" value="1"/>
</dbReference>
<dbReference type="EC" id="1.8.1.4" evidence="7"/>
<name>A0ABX1EZ47_9PROT</name>
<evidence type="ECO:0000313" key="7">
    <source>
        <dbReference type="EMBL" id="NKE45334.1"/>
    </source>
</evidence>
<dbReference type="SUPFAM" id="SSF55424">
    <property type="entry name" value="FAD/NAD-linked reductases, dimerisation (C-terminal) domain"/>
    <property type="match status" value="1"/>
</dbReference>
<dbReference type="InterPro" id="IPR004099">
    <property type="entry name" value="Pyr_nucl-diS_OxRdtase_dimer"/>
</dbReference>
<keyword evidence="8" id="KW-1185">Reference proteome</keyword>
<evidence type="ECO:0000313" key="8">
    <source>
        <dbReference type="Proteomes" id="UP000765160"/>
    </source>
</evidence>
<keyword evidence="3" id="KW-0285">Flavoprotein</keyword>
<dbReference type="PANTHER" id="PTHR43014">
    <property type="entry name" value="MERCURIC REDUCTASE"/>
    <property type="match status" value="1"/>
</dbReference>
<keyword evidence="7" id="KW-0560">Oxidoreductase</keyword>